<feature type="transmembrane region" description="Helical" evidence="1">
    <location>
        <begin position="32"/>
        <end position="52"/>
    </location>
</feature>
<dbReference type="Proteomes" id="UP001596203">
    <property type="component" value="Unassembled WGS sequence"/>
</dbReference>
<protein>
    <submittedName>
        <fullName evidence="2">Uncharacterized protein</fullName>
    </submittedName>
</protein>
<evidence type="ECO:0000313" key="2">
    <source>
        <dbReference type="EMBL" id="MFC6020359.1"/>
    </source>
</evidence>
<dbReference type="EMBL" id="JBHSPR010000032">
    <property type="protein sequence ID" value="MFC6020359.1"/>
    <property type="molecule type" value="Genomic_DNA"/>
</dbReference>
<dbReference type="RefSeq" id="WP_377427459.1">
    <property type="nucleotide sequence ID" value="NZ_JBHSPR010000032.1"/>
</dbReference>
<sequence>MGVVLPVALFALGGVLIGGAWSLHRQGAPRGALWIVGALAVLATAGGVLWLLPEAGG</sequence>
<keyword evidence="1" id="KW-1133">Transmembrane helix</keyword>
<proteinExistence type="predicted"/>
<gene>
    <name evidence="2" type="ORF">ACFP2T_29835</name>
</gene>
<accession>A0ABW1KHS5</accession>
<name>A0ABW1KHS5_9ACTN</name>
<comment type="caution">
    <text evidence="2">The sequence shown here is derived from an EMBL/GenBank/DDBJ whole genome shotgun (WGS) entry which is preliminary data.</text>
</comment>
<organism evidence="2 3">
    <name type="scientific">Plantactinospora solaniradicis</name>
    <dbReference type="NCBI Taxonomy" id="1723736"/>
    <lineage>
        <taxon>Bacteria</taxon>
        <taxon>Bacillati</taxon>
        <taxon>Actinomycetota</taxon>
        <taxon>Actinomycetes</taxon>
        <taxon>Micromonosporales</taxon>
        <taxon>Micromonosporaceae</taxon>
        <taxon>Plantactinospora</taxon>
    </lineage>
</organism>
<keyword evidence="3" id="KW-1185">Reference proteome</keyword>
<keyword evidence="1" id="KW-0472">Membrane</keyword>
<evidence type="ECO:0000256" key="1">
    <source>
        <dbReference type="SAM" id="Phobius"/>
    </source>
</evidence>
<keyword evidence="1" id="KW-0812">Transmembrane</keyword>
<evidence type="ECO:0000313" key="3">
    <source>
        <dbReference type="Proteomes" id="UP001596203"/>
    </source>
</evidence>
<reference evidence="3" key="1">
    <citation type="journal article" date="2019" name="Int. J. Syst. Evol. Microbiol.">
        <title>The Global Catalogue of Microorganisms (GCM) 10K type strain sequencing project: providing services to taxonomists for standard genome sequencing and annotation.</title>
        <authorList>
            <consortium name="The Broad Institute Genomics Platform"/>
            <consortium name="The Broad Institute Genome Sequencing Center for Infectious Disease"/>
            <person name="Wu L."/>
            <person name="Ma J."/>
        </authorList>
    </citation>
    <scope>NUCLEOTIDE SEQUENCE [LARGE SCALE GENOMIC DNA]</scope>
    <source>
        <strain evidence="3">ZS-35-S2</strain>
    </source>
</reference>